<keyword evidence="9" id="KW-1185">Reference proteome</keyword>
<dbReference type="EMBL" id="JACEEZ010001480">
    <property type="protein sequence ID" value="KAG0729148.1"/>
    <property type="molecule type" value="Genomic_DNA"/>
</dbReference>
<comment type="similarity">
    <text evidence="1">Belongs to the CCDC93 family.</text>
</comment>
<organism evidence="8 9">
    <name type="scientific">Chionoecetes opilio</name>
    <name type="common">Atlantic snow crab</name>
    <name type="synonym">Cancer opilio</name>
    <dbReference type="NCBI Taxonomy" id="41210"/>
    <lineage>
        <taxon>Eukaryota</taxon>
        <taxon>Metazoa</taxon>
        <taxon>Ecdysozoa</taxon>
        <taxon>Arthropoda</taxon>
        <taxon>Crustacea</taxon>
        <taxon>Multicrustacea</taxon>
        <taxon>Malacostraca</taxon>
        <taxon>Eumalacostraca</taxon>
        <taxon>Eucarida</taxon>
        <taxon>Decapoda</taxon>
        <taxon>Pleocyemata</taxon>
        <taxon>Brachyura</taxon>
        <taxon>Eubrachyura</taxon>
        <taxon>Majoidea</taxon>
        <taxon>Majidae</taxon>
        <taxon>Chionoecetes</taxon>
    </lineage>
</organism>
<keyword evidence="3 4" id="KW-0175">Coiled coil</keyword>
<proteinExistence type="inferred from homology"/>
<name>A0A8J4YLB3_CHIOP</name>
<feature type="domain" description="CCDC93 coiled-coil" evidence="6">
    <location>
        <begin position="178"/>
        <end position="590"/>
    </location>
</feature>
<dbReference type="InterPro" id="IPR039116">
    <property type="entry name" value="CCDC93"/>
</dbReference>
<evidence type="ECO:0000256" key="3">
    <source>
        <dbReference type="ARBA" id="ARBA00023054"/>
    </source>
</evidence>
<feature type="region of interest" description="Disordered" evidence="5">
    <location>
        <begin position="210"/>
        <end position="237"/>
    </location>
</feature>
<evidence type="ECO:0000313" key="9">
    <source>
        <dbReference type="Proteomes" id="UP000770661"/>
    </source>
</evidence>
<sequence>MLSTETHLTPATAREGQVDVREDEDQSVKLSEIVELLVAAGYFRARIKGLSPFDKIVGGMTWCIETCNFDVDVDLLFHENLTIGQKIALTERIVSVVRSMGCPPRLEPHQIQGLDAIHIFPVIQWLVKKALETREEFGDETRKFAVFEFLRHHSDPRQQQQQETLRQVGGTLASVQASYGPKRRWRRRAGSCAPDGRGVRVHTTVLEYGHLARRPPNTAAAPQGEGTDEGDGGSGGEMEEVEEQLMKTLHVAEATEGRLSAQQVGSIVSSRAQEIAATSQHYSHLQQTIVDEVLGDSATLQARALASLEQQMAALTTRLAQSEAGQAKAETRVRESVARLQEARQGRERLEDEMRLLGVKDDSSRSALEELSRLVERNEAARRREAEFKDTCRKEAEEMKAEISALQTKFPGGDDEGQTEAEQRLSAEQERWGRARRQLAGRTRRVEAMRRLLDDRPGRAELSQYQRRFIELSNQVAATHRETQQFYNMYNTLADTKTYMDKELSLLNSILDNMAAALGHSGTMDEYLHQLETIVEGIRQNKMKLERRRTEEKARRINLSDELARLQDLNRQYAKTVHQLGQEIARSEALHVKLTAGRG</sequence>
<dbReference type="Pfam" id="PF09762">
    <property type="entry name" value="CCDC93_CC"/>
    <property type="match status" value="1"/>
</dbReference>
<dbReference type="AlphaFoldDB" id="A0A8J4YLB3"/>
<evidence type="ECO:0000259" key="6">
    <source>
        <dbReference type="Pfam" id="PF09762"/>
    </source>
</evidence>
<dbReference type="InterPro" id="IPR048747">
    <property type="entry name" value="CCDC93_N"/>
</dbReference>
<dbReference type="GO" id="GO:0006893">
    <property type="term" value="P:Golgi to plasma membrane transport"/>
    <property type="evidence" value="ECO:0007669"/>
    <property type="project" value="TreeGrafter"/>
</dbReference>
<evidence type="ECO:0000313" key="8">
    <source>
        <dbReference type="EMBL" id="KAG0729148.1"/>
    </source>
</evidence>
<evidence type="ECO:0000256" key="2">
    <source>
        <dbReference type="ARBA" id="ARBA00016765"/>
    </source>
</evidence>
<dbReference type="PANTHER" id="PTHR16441">
    <property type="entry name" value="FIDIPIDINE"/>
    <property type="match status" value="1"/>
</dbReference>
<feature type="domain" description="CCDC93 N-terminal" evidence="7">
    <location>
        <begin position="25"/>
        <end position="131"/>
    </location>
</feature>
<feature type="coiled-coil region" evidence="4">
    <location>
        <begin position="528"/>
        <end position="583"/>
    </location>
</feature>
<reference evidence="8" key="1">
    <citation type="submission" date="2020-07" db="EMBL/GenBank/DDBJ databases">
        <title>The High-quality genome of the commercially important snow crab, Chionoecetes opilio.</title>
        <authorList>
            <person name="Jeong J.-H."/>
            <person name="Ryu S."/>
        </authorList>
    </citation>
    <scope>NUCLEOTIDE SEQUENCE</scope>
    <source>
        <strain evidence="8">MADBK_172401_WGS</strain>
        <tissue evidence="8">Digestive gland</tissue>
    </source>
</reference>
<evidence type="ECO:0000256" key="4">
    <source>
        <dbReference type="SAM" id="Coils"/>
    </source>
</evidence>
<dbReference type="Proteomes" id="UP000770661">
    <property type="component" value="Unassembled WGS sequence"/>
</dbReference>
<feature type="coiled-coil region" evidence="4">
    <location>
        <begin position="305"/>
        <end position="409"/>
    </location>
</feature>
<dbReference type="PANTHER" id="PTHR16441:SF0">
    <property type="entry name" value="COILED-COIL DOMAIN-CONTAINING PROTEIN 93"/>
    <property type="match status" value="1"/>
</dbReference>
<dbReference type="InterPro" id="IPR019159">
    <property type="entry name" value="CCDC93_CC"/>
</dbReference>
<evidence type="ECO:0000259" key="7">
    <source>
        <dbReference type="Pfam" id="PF21673"/>
    </source>
</evidence>
<accession>A0A8J4YLB3</accession>
<comment type="caution">
    <text evidence="8">The sequence shown here is derived from an EMBL/GenBank/DDBJ whole genome shotgun (WGS) entry which is preliminary data.</text>
</comment>
<dbReference type="Pfam" id="PF21673">
    <property type="entry name" value="CCDC93_N"/>
    <property type="match status" value="1"/>
</dbReference>
<gene>
    <name evidence="8" type="primary">ccdc93_1</name>
    <name evidence="8" type="ORF">GWK47_030893</name>
</gene>
<feature type="compositionally biased region" description="Acidic residues" evidence="5">
    <location>
        <begin position="226"/>
        <end position="237"/>
    </location>
</feature>
<dbReference type="OrthoDB" id="16092at2759"/>
<evidence type="ECO:0000256" key="5">
    <source>
        <dbReference type="SAM" id="MobiDB-lite"/>
    </source>
</evidence>
<evidence type="ECO:0000256" key="1">
    <source>
        <dbReference type="ARBA" id="ARBA00007219"/>
    </source>
</evidence>
<protein>
    <recommendedName>
        <fullName evidence="2">Coiled-coil domain-containing protein 93</fullName>
    </recommendedName>
</protein>